<dbReference type="RefSeq" id="WP_350258365.1">
    <property type="nucleotide sequence ID" value="NZ_CP138335.1"/>
</dbReference>
<proteinExistence type="predicted"/>
<accession>A0AAU7V7C2</accession>
<name>A0AAU7V7C2_9ACTO</name>
<reference evidence="1" key="1">
    <citation type="submission" date="2023-11" db="EMBL/GenBank/DDBJ databases">
        <title>Scrofimicrobium hongkongense sp. nov., isolated from a patient with peritonitis.</title>
        <authorList>
            <person name="Lao H.Y."/>
            <person name="Wong A.Y.P."/>
            <person name="Ng T.L."/>
            <person name="Wong R.Y.L."/>
            <person name="Yau M.C.Y."/>
            <person name="Lam J.Y.W."/>
            <person name="Siu G.K.H."/>
        </authorList>
    </citation>
    <scope>NUCLEOTIDE SEQUENCE</scope>
    <source>
        <strain evidence="1">R131</strain>
    </source>
</reference>
<dbReference type="KEGG" id="sapp:SAC06_00995"/>
<dbReference type="EMBL" id="CP138335">
    <property type="protein sequence ID" value="XBW08166.1"/>
    <property type="molecule type" value="Genomic_DNA"/>
</dbReference>
<protein>
    <submittedName>
        <fullName evidence="1">Uncharacterized protein</fullName>
    </submittedName>
</protein>
<gene>
    <name evidence="1" type="ORF">SAC06_00995</name>
</gene>
<organism evidence="1">
    <name type="scientific">Scrofimicrobium appendicitidis</name>
    <dbReference type="NCBI Taxonomy" id="3079930"/>
    <lineage>
        <taxon>Bacteria</taxon>
        <taxon>Bacillati</taxon>
        <taxon>Actinomycetota</taxon>
        <taxon>Actinomycetes</taxon>
        <taxon>Actinomycetales</taxon>
        <taxon>Actinomycetaceae</taxon>
        <taxon>Scrofimicrobium</taxon>
    </lineage>
</organism>
<dbReference type="AlphaFoldDB" id="A0AAU7V7C2"/>
<evidence type="ECO:0000313" key="1">
    <source>
        <dbReference type="EMBL" id="XBW08166.1"/>
    </source>
</evidence>
<sequence>MTAANPERRSIWERLAEKKGEVHPLADIDLAPLDESTSTFRIEHTGQLVLDDSAASIAAPVDANQPLGELDAVTAAAYHLLVLPPGRRGEEVEALAISVWNEAGWINPGVLHLTEGVTLEGPWQVSEATHLDLGLQGDNESVWLLRCQPVRGAAPTEEVMAREELARAFPAGMPVGVELGALSVLRRVARRLGGQLRIAGSGQVLVPDPGSAVNLRVYTAEPAGQDEVLAALSERFPEVELVTPALEGQGPSPYALLIKVGAASQVLVGLRLVTQIPRALRWESWVRQDVFVYEVNWANLIQQTLPNGQLTRVGRRERALVSAAISGAAATLASLMRDVAVVDEDDFLVALDELESPTEN</sequence>